<evidence type="ECO:0000313" key="2">
    <source>
        <dbReference type="Proteomes" id="UP001487740"/>
    </source>
</evidence>
<dbReference type="AlphaFoldDB" id="A0AAW0SLH5"/>
<keyword evidence="2" id="KW-1185">Reference proteome</keyword>
<dbReference type="Proteomes" id="UP001487740">
    <property type="component" value="Unassembled WGS sequence"/>
</dbReference>
<dbReference type="EMBL" id="JARAKH010000049">
    <property type="protein sequence ID" value="KAK8376038.1"/>
    <property type="molecule type" value="Genomic_DNA"/>
</dbReference>
<protein>
    <submittedName>
        <fullName evidence="1">Uncharacterized protein</fullName>
    </submittedName>
</protein>
<proteinExistence type="predicted"/>
<reference evidence="1 2" key="1">
    <citation type="submission" date="2023-03" db="EMBL/GenBank/DDBJ databases">
        <title>High-quality genome of Scylla paramamosain provides insights in environmental adaptation.</title>
        <authorList>
            <person name="Zhang L."/>
        </authorList>
    </citation>
    <scope>NUCLEOTIDE SEQUENCE [LARGE SCALE GENOMIC DNA]</scope>
    <source>
        <strain evidence="1">LZ_2023a</strain>
        <tissue evidence="1">Muscle</tissue>
    </source>
</reference>
<accession>A0AAW0SLH5</accession>
<evidence type="ECO:0000313" key="1">
    <source>
        <dbReference type="EMBL" id="KAK8376038.1"/>
    </source>
</evidence>
<sequence>MNKLLELVQRNTFCGKKMRWQVVLLFGVAFNIHQVLARLPPKEDLCGMIVDAKVEQECLRCFTEAGHISEHPEKVRKCVATYLPPDLAECSVPHAERPDTIRINQGGGDYHHNHTNANFLPSCLKRGLRRLEAYLKKENKFVRQASPGVKYIVKSKLVEHGGPTILSASAMNAIIQHVDNKRLMEESVTECEDKFIRSGLYYWERDLWEETDESVVEDLMEEEEEEIEENDDLVDDTEENNGLMEIPVRHQGRNNLPYGGTNMLARVVMLQKCIVTSLMEHGEGPDLLEFIMQENFYDPVPAWLVKPLLMVAKKGVSERGPNVEVVTSRVNNAGRGTAGELLGIDVFC</sequence>
<gene>
    <name evidence="1" type="ORF">O3P69_008627</name>
</gene>
<name>A0AAW0SLH5_SCYPA</name>
<comment type="caution">
    <text evidence="1">The sequence shown here is derived from an EMBL/GenBank/DDBJ whole genome shotgun (WGS) entry which is preliminary data.</text>
</comment>
<organism evidence="1 2">
    <name type="scientific">Scylla paramamosain</name>
    <name type="common">Mud crab</name>
    <dbReference type="NCBI Taxonomy" id="85552"/>
    <lineage>
        <taxon>Eukaryota</taxon>
        <taxon>Metazoa</taxon>
        <taxon>Ecdysozoa</taxon>
        <taxon>Arthropoda</taxon>
        <taxon>Crustacea</taxon>
        <taxon>Multicrustacea</taxon>
        <taxon>Malacostraca</taxon>
        <taxon>Eumalacostraca</taxon>
        <taxon>Eucarida</taxon>
        <taxon>Decapoda</taxon>
        <taxon>Pleocyemata</taxon>
        <taxon>Brachyura</taxon>
        <taxon>Eubrachyura</taxon>
        <taxon>Portunoidea</taxon>
        <taxon>Portunidae</taxon>
        <taxon>Portuninae</taxon>
        <taxon>Scylla</taxon>
    </lineage>
</organism>